<keyword evidence="3" id="KW-1185">Reference proteome</keyword>
<keyword evidence="1" id="KW-1133">Transmembrane helix</keyword>
<accession>A0ABY4X3Y4</accession>
<keyword evidence="1" id="KW-0812">Transmembrane</keyword>
<dbReference type="RefSeq" id="WP_252165415.1">
    <property type="nucleotide sequence ID" value="NZ_CP084930.1"/>
</dbReference>
<organism evidence="2 3">
    <name type="scientific">Sphingomonas morindae</name>
    <dbReference type="NCBI Taxonomy" id="1541170"/>
    <lineage>
        <taxon>Bacteria</taxon>
        <taxon>Pseudomonadati</taxon>
        <taxon>Pseudomonadota</taxon>
        <taxon>Alphaproteobacteria</taxon>
        <taxon>Sphingomonadales</taxon>
        <taxon>Sphingomonadaceae</taxon>
        <taxon>Sphingomonas</taxon>
    </lineage>
</organism>
<dbReference type="Proteomes" id="UP001056937">
    <property type="component" value="Chromosome 1"/>
</dbReference>
<sequence length="155" mass="15845">MISALVAWLIQKGLPGWVAKLAVAALILIIVAALLGSAYALIRVGGEKAGAAKVETRMADQHTAAVADARHDEQMAQAATNRIGAEIVQRDAVTAAATRTTIEDMHHAFDAAPPAAAGSLPAAPIDELRARLNAAIDRASRAADSAAAADGNHAD</sequence>
<dbReference type="EMBL" id="CP084930">
    <property type="protein sequence ID" value="USI71602.1"/>
    <property type="molecule type" value="Genomic_DNA"/>
</dbReference>
<proteinExistence type="predicted"/>
<feature type="transmembrane region" description="Helical" evidence="1">
    <location>
        <begin position="17"/>
        <end position="42"/>
    </location>
</feature>
<evidence type="ECO:0000313" key="3">
    <source>
        <dbReference type="Proteomes" id="UP001056937"/>
    </source>
</evidence>
<protein>
    <submittedName>
        <fullName evidence="2">Uncharacterized protein</fullName>
    </submittedName>
</protein>
<reference evidence="2" key="1">
    <citation type="journal article" date="2022" name="Toxins">
        <title>Genomic Analysis of Sphingopyxis sp. USTB-05 for Biodegrading Cyanobacterial Hepatotoxins.</title>
        <authorList>
            <person name="Liu C."/>
            <person name="Xu Q."/>
            <person name="Zhao Z."/>
            <person name="Zhang H."/>
            <person name="Liu X."/>
            <person name="Yin C."/>
            <person name="Liu Y."/>
            <person name="Yan H."/>
        </authorList>
    </citation>
    <scope>NUCLEOTIDE SEQUENCE</scope>
    <source>
        <strain evidence="2">NBD5</strain>
    </source>
</reference>
<keyword evidence="1" id="KW-0472">Membrane</keyword>
<evidence type="ECO:0000313" key="2">
    <source>
        <dbReference type="EMBL" id="USI71602.1"/>
    </source>
</evidence>
<gene>
    <name evidence="2" type="ORF">LHA26_09660</name>
</gene>
<evidence type="ECO:0000256" key="1">
    <source>
        <dbReference type="SAM" id="Phobius"/>
    </source>
</evidence>
<name>A0ABY4X3Y4_9SPHN</name>